<comment type="caution">
    <text evidence="2">The sequence shown here is derived from an EMBL/GenBank/DDBJ whole genome shotgun (WGS) entry which is preliminary data.</text>
</comment>
<keyword evidence="3" id="KW-1185">Reference proteome</keyword>
<dbReference type="Gene3D" id="2.60.40.1740">
    <property type="entry name" value="hypothetical protein (bacova_03559)"/>
    <property type="match status" value="1"/>
</dbReference>
<dbReference type="EMBL" id="JBEXAC010000001">
    <property type="protein sequence ID" value="MET6996057.1"/>
    <property type="molecule type" value="Genomic_DNA"/>
</dbReference>
<sequence>MKQYFSNIVTGIIILLTAGMTACKKMPESPDGTANIYLTAATATTYLVPGSSKNYIAEKSTKQLRIPVYLSRSGLQPQSGYTVTVTADDTTAQKLIDKGTVNTDKGLVAPAGVYTIPPTFTAGGEKAGFEVVFDANKLEPYLGKLLVLSVRISNPSQYIINEKLSTLNIVVDVDLVLLGAKTDVTAQYIKNAGNPFTRSDNNTGRRGLLAVWTTSNSVKNFEGGTLGGFDDYGGGGFMGMERYGSPAIPNGKIYQTVTLPAARYVFTAEFESFGVNDVAYLAAAAANTLPDVADISGALGHTPFAAPSLSFTVDKEQAVSVGIVANLIQDFQWFRLRYVKLYQYKNIFD</sequence>
<organism evidence="2 3">
    <name type="scientific">Chitinophaga defluvii</name>
    <dbReference type="NCBI Taxonomy" id="3163343"/>
    <lineage>
        <taxon>Bacteria</taxon>
        <taxon>Pseudomonadati</taxon>
        <taxon>Bacteroidota</taxon>
        <taxon>Chitinophagia</taxon>
        <taxon>Chitinophagales</taxon>
        <taxon>Chitinophagaceae</taxon>
        <taxon>Chitinophaga</taxon>
    </lineage>
</organism>
<dbReference type="InterPro" id="IPR032181">
    <property type="entry name" value="DUF5013"/>
</dbReference>
<dbReference type="Pfam" id="PF16405">
    <property type="entry name" value="DUF5013"/>
    <property type="match status" value="1"/>
</dbReference>
<protein>
    <submittedName>
        <fullName evidence="2">DUF5013 domain-containing protein</fullName>
    </submittedName>
</protein>
<reference evidence="2 3" key="1">
    <citation type="submission" date="2024-06" db="EMBL/GenBank/DDBJ databases">
        <title>Chitinophaga defluvii sp. nov., isolated from municipal sewage.</title>
        <authorList>
            <person name="Zhang L."/>
        </authorList>
    </citation>
    <scope>NUCLEOTIDE SEQUENCE [LARGE SCALE GENOMIC DNA]</scope>
    <source>
        <strain evidence="2 3">H8</strain>
    </source>
</reference>
<dbReference type="PROSITE" id="PS51257">
    <property type="entry name" value="PROKAR_LIPOPROTEIN"/>
    <property type="match status" value="1"/>
</dbReference>
<evidence type="ECO:0000313" key="2">
    <source>
        <dbReference type="EMBL" id="MET6996057.1"/>
    </source>
</evidence>
<proteinExistence type="predicted"/>
<dbReference type="RefSeq" id="WP_354658705.1">
    <property type="nucleotide sequence ID" value="NZ_JBEXAC010000001.1"/>
</dbReference>
<feature type="domain" description="DUF5013" evidence="1">
    <location>
        <begin position="190"/>
        <end position="322"/>
    </location>
</feature>
<dbReference type="Proteomes" id="UP001549749">
    <property type="component" value="Unassembled WGS sequence"/>
</dbReference>
<accession>A0ABV2SZ48</accession>
<name>A0ABV2SZ48_9BACT</name>
<evidence type="ECO:0000259" key="1">
    <source>
        <dbReference type="Pfam" id="PF16405"/>
    </source>
</evidence>
<gene>
    <name evidence="2" type="ORF">ABR189_01695</name>
</gene>
<evidence type="ECO:0000313" key="3">
    <source>
        <dbReference type="Proteomes" id="UP001549749"/>
    </source>
</evidence>